<feature type="transmembrane region" description="Helical" evidence="4">
    <location>
        <begin position="28"/>
        <end position="45"/>
    </location>
</feature>
<evidence type="ECO:0000256" key="4">
    <source>
        <dbReference type="SAM" id="Phobius"/>
    </source>
</evidence>
<keyword evidence="4" id="KW-1133">Transmembrane helix</keyword>
<feature type="domain" description="DNA mismatch repair proteins mutS family" evidence="5">
    <location>
        <begin position="419"/>
        <end position="594"/>
    </location>
</feature>
<dbReference type="EMBL" id="JAMWYS010000028">
    <property type="protein sequence ID" value="MCO4292925.1"/>
    <property type="molecule type" value="Genomic_DNA"/>
</dbReference>
<dbReference type="GO" id="GO:0030983">
    <property type="term" value="F:mismatched DNA binding"/>
    <property type="evidence" value="ECO:0007669"/>
    <property type="project" value="InterPro"/>
</dbReference>
<evidence type="ECO:0000259" key="5">
    <source>
        <dbReference type="SMART" id="SM00534"/>
    </source>
</evidence>
<keyword evidence="4" id="KW-0472">Membrane</keyword>
<evidence type="ECO:0000313" key="6">
    <source>
        <dbReference type="EMBL" id="MCO4292925.1"/>
    </source>
</evidence>
<dbReference type="AlphaFoldDB" id="A0A9X2F2I4"/>
<keyword evidence="2" id="KW-0067">ATP-binding</keyword>
<name>A0A9X2F2I4_9SPHI</name>
<evidence type="ECO:0000256" key="3">
    <source>
        <dbReference type="ARBA" id="ARBA00023125"/>
    </source>
</evidence>
<dbReference type="InterPro" id="IPR045076">
    <property type="entry name" value="MutS"/>
</dbReference>
<dbReference type="InterPro" id="IPR027417">
    <property type="entry name" value="P-loop_NTPase"/>
</dbReference>
<dbReference type="InterPro" id="IPR036187">
    <property type="entry name" value="DNA_mismatch_repair_MutS_sf"/>
</dbReference>
<dbReference type="GO" id="GO:0006298">
    <property type="term" value="P:mismatch repair"/>
    <property type="evidence" value="ECO:0007669"/>
    <property type="project" value="InterPro"/>
</dbReference>
<dbReference type="SMART" id="SM00534">
    <property type="entry name" value="MUTSac"/>
    <property type="match status" value="1"/>
</dbReference>
<accession>A0A9X2F2I4</accession>
<dbReference type="InterPro" id="IPR000432">
    <property type="entry name" value="DNA_mismatch_repair_MutS_C"/>
</dbReference>
<keyword evidence="4" id="KW-0812">Transmembrane</keyword>
<dbReference type="GO" id="GO:0005829">
    <property type="term" value="C:cytosol"/>
    <property type="evidence" value="ECO:0007669"/>
    <property type="project" value="TreeGrafter"/>
</dbReference>
<evidence type="ECO:0000313" key="7">
    <source>
        <dbReference type="Proteomes" id="UP001155182"/>
    </source>
</evidence>
<reference evidence="6" key="1">
    <citation type="submission" date="2022-06" db="EMBL/GenBank/DDBJ databases">
        <title>Solitalea sp. MAHUQ-68 isolated from rhizospheric soil.</title>
        <authorList>
            <person name="Huq M.A."/>
        </authorList>
    </citation>
    <scope>NUCLEOTIDE SEQUENCE</scope>
    <source>
        <strain evidence="6">MAHUQ-68</strain>
    </source>
</reference>
<dbReference type="Gene3D" id="3.40.50.300">
    <property type="entry name" value="P-loop containing nucleotide triphosphate hydrolases"/>
    <property type="match status" value="1"/>
</dbReference>
<dbReference type="RefSeq" id="WP_252587416.1">
    <property type="nucleotide sequence ID" value="NZ_JAMWYS010000028.1"/>
</dbReference>
<evidence type="ECO:0000256" key="1">
    <source>
        <dbReference type="ARBA" id="ARBA00022741"/>
    </source>
</evidence>
<feature type="transmembrane region" description="Helical" evidence="4">
    <location>
        <begin position="235"/>
        <end position="254"/>
    </location>
</feature>
<keyword evidence="7" id="KW-1185">Reference proteome</keyword>
<keyword evidence="3" id="KW-0238">DNA-binding</keyword>
<dbReference type="PANTHER" id="PTHR11361:SF99">
    <property type="entry name" value="DNA MISMATCH REPAIR PROTEIN"/>
    <property type="match status" value="1"/>
</dbReference>
<dbReference type="GO" id="GO:0005524">
    <property type="term" value="F:ATP binding"/>
    <property type="evidence" value="ECO:0007669"/>
    <property type="project" value="UniProtKB-KW"/>
</dbReference>
<keyword evidence="1" id="KW-0547">Nucleotide-binding</keyword>
<dbReference type="Gene3D" id="1.10.1420.10">
    <property type="match status" value="1"/>
</dbReference>
<feature type="transmembrane region" description="Helical" evidence="4">
    <location>
        <begin position="51"/>
        <end position="68"/>
    </location>
</feature>
<evidence type="ECO:0000256" key="2">
    <source>
        <dbReference type="ARBA" id="ARBA00022840"/>
    </source>
</evidence>
<gene>
    <name evidence="6" type="ORF">NF867_08635</name>
</gene>
<sequence>MIEYYQQQLNNTTAQITRYSQLVNRYSLSRLVVILAGLALLFFSFKFDNIWFSLTLALFIAILFGWLVKSQMAFEVQKDYFLTMKAVLENELSECEFRESIYSDGSQFIDDHHPYSSDLDVFGPRSLFQMINRCATNLGVNELANWLKAPAEIVAIEGRQEAVKELSEMHTWRLHFQTVLFFCLKLDNDIVSNLHSYLKQPIQRNKALRAYVKVAPFVFLGFLALAVFIPKMLALLFIVSLIHVGIIVSHQLYINKTDAQIGKIGKTLSKFSEAFKTIEDEKWQSSLCIHLADDFKTNSGKGVSGSIKELAGLIKKLDYRLNVYVAVVLNAVFLWDLKQVFAIEDWKKSNTANIDEAFHVLAKFEVLNSLASLSANNNKWIYPIVTKSENYLLEARDLGHPLIAESFRITNDYALINERKIDIITGSNMAGKSTFLRTIGINAVMALCGAPVCAAQMRLSPMHLITYMRIRDSLNESTSTFKAELNRLQMVLETVPQKTNAFFLVDEMLRGTNSVDKYRGSKAVVEKLIASNGVGIVATHDLQIAHLIQKYPSYIRNYYFDIEVRNGAMVFDYKLKDGECKTFNASLLLKQIGVEIEE</sequence>
<protein>
    <submittedName>
        <fullName evidence="6">DNA mismatch repair protein MutS</fullName>
    </submittedName>
</protein>
<comment type="caution">
    <text evidence="6">The sequence shown here is derived from an EMBL/GenBank/DDBJ whole genome shotgun (WGS) entry which is preliminary data.</text>
</comment>
<dbReference type="PANTHER" id="PTHR11361">
    <property type="entry name" value="DNA MISMATCH REPAIR PROTEIN MUTS FAMILY MEMBER"/>
    <property type="match status" value="1"/>
</dbReference>
<dbReference type="SUPFAM" id="SSF52540">
    <property type="entry name" value="P-loop containing nucleoside triphosphate hydrolases"/>
    <property type="match status" value="1"/>
</dbReference>
<dbReference type="SUPFAM" id="SSF48334">
    <property type="entry name" value="DNA repair protein MutS, domain III"/>
    <property type="match status" value="1"/>
</dbReference>
<dbReference type="Pfam" id="PF00488">
    <property type="entry name" value="MutS_V"/>
    <property type="match status" value="1"/>
</dbReference>
<dbReference type="GO" id="GO:0140664">
    <property type="term" value="F:ATP-dependent DNA damage sensor activity"/>
    <property type="evidence" value="ECO:0007669"/>
    <property type="project" value="InterPro"/>
</dbReference>
<organism evidence="6 7">
    <name type="scientific">Solitalea agri</name>
    <dbReference type="NCBI Taxonomy" id="2953739"/>
    <lineage>
        <taxon>Bacteria</taxon>
        <taxon>Pseudomonadati</taxon>
        <taxon>Bacteroidota</taxon>
        <taxon>Sphingobacteriia</taxon>
        <taxon>Sphingobacteriales</taxon>
        <taxon>Sphingobacteriaceae</taxon>
        <taxon>Solitalea</taxon>
    </lineage>
</organism>
<feature type="transmembrane region" description="Helical" evidence="4">
    <location>
        <begin position="210"/>
        <end position="229"/>
    </location>
</feature>
<proteinExistence type="predicted"/>
<dbReference type="Proteomes" id="UP001155182">
    <property type="component" value="Unassembled WGS sequence"/>
</dbReference>